<keyword evidence="1" id="KW-1133">Transmembrane helix</keyword>
<dbReference type="eggNOG" id="ENOG502TJWV">
    <property type="taxonomic scope" value="Eukaryota"/>
</dbReference>
<gene>
    <name evidence="2" type="ORF">CRE_02337</name>
</gene>
<dbReference type="OrthoDB" id="5908726at2759"/>
<keyword evidence="3" id="KW-1185">Reference proteome</keyword>
<feature type="transmembrane region" description="Helical" evidence="1">
    <location>
        <begin position="173"/>
        <end position="190"/>
    </location>
</feature>
<dbReference type="InParanoid" id="E3MIJ3"/>
<keyword evidence="1" id="KW-0472">Membrane</keyword>
<dbReference type="AlphaFoldDB" id="E3MIJ3"/>
<dbReference type="HOGENOM" id="CLU_058690_0_0_1"/>
<sequence>MNLRYRYRNVSEPNVVSEGFKEFQMNFVDTLTHFPVSLFLIGLYILKIYRKQTAHLSPFLSFHILMYASVIINIYTISMKPGISVFLNVLLFWILTLFYLFNYIILSHIFIDLFVVVFQVTNVYFKTCDIHITRRNIKCVLIVVLIVFRLVFLSDYLVLSISDWEINLDFSNGSIHLINILLLIILIIQWKISGIHQKDSFILINSIIMLLLITIFQVITIFKHVLKYNSDLPLSFDKFIYNVYYFPYLWIISVYICNFKTVQTWIQNQRKRTSITAVVPESLIVVRPQRIDETVVSNLSVSELETVM</sequence>
<name>E3MIJ3_CAERE</name>
<evidence type="ECO:0000313" key="2">
    <source>
        <dbReference type="EMBL" id="EFP02555.1"/>
    </source>
</evidence>
<feature type="transmembrane region" description="Helical" evidence="1">
    <location>
        <begin position="58"/>
        <end position="78"/>
    </location>
</feature>
<reference evidence="2" key="1">
    <citation type="submission" date="2007-07" db="EMBL/GenBank/DDBJ databases">
        <title>PCAP assembly of the Caenorhabditis remanei genome.</title>
        <authorList>
            <consortium name="The Caenorhabditis remanei Sequencing Consortium"/>
            <person name="Wilson R.K."/>
        </authorList>
    </citation>
    <scope>NUCLEOTIDE SEQUENCE [LARGE SCALE GENOMIC DNA]</scope>
    <source>
        <strain evidence="2">PB4641</strain>
    </source>
</reference>
<evidence type="ECO:0000256" key="1">
    <source>
        <dbReference type="SAM" id="Phobius"/>
    </source>
</evidence>
<dbReference type="OMA" id="NIYTISM"/>
<feature type="transmembrane region" description="Helical" evidence="1">
    <location>
        <begin position="242"/>
        <end position="262"/>
    </location>
</feature>
<dbReference type="Proteomes" id="UP000008281">
    <property type="component" value="Unassembled WGS sequence"/>
</dbReference>
<feature type="transmembrane region" description="Helical" evidence="1">
    <location>
        <begin position="139"/>
        <end position="161"/>
    </location>
</feature>
<protein>
    <submittedName>
        <fullName evidence="2">Uncharacterized protein</fullName>
    </submittedName>
</protein>
<accession>E3MIJ3</accession>
<organism evidence="3">
    <name type="scientific">Caenorhabditis remanei</name>
    <name type="common">Caenorhabditis vulgaris</name>
    <dbReference type="NCBI Taxonomy" id="31234"/>
    <lineage>
        <taxon>Eukaryota</taxon>
        <taxon>Metazoa</taxon>
        <taxon>Ecdysozoa</taxon>
        <taxon>Nematoda</taxon>
        <taxon>Chromadorea</taxon>
        <taxon>Rhabditida</taxon>
        <taxon>Rhabditina</taxon>
        <taxon>Rhabditomorpha</taxon>
        <taxon>Rhabditoidea</taxon>
        <taxon>Rhabditidae</taxon>
        <taxon>Peloderinae</taxon>
        <taxon>Caenorhabditis</taxon>
    </lineage>
</organism>
<dbReference type="FunCoup" id="E3MIJ3">
    <property type="interactions" value="542"/>
</dbReference>
<keyword evidence="1" id="KW-0812">Transmembrane</keyword>
<evidence type="ECO:0000313" key="3">
    <source>
        <dbReference type="Proteomes" id="UP000008281"/>
    </source>
</evidence>
<proteinExistence type="predicted"/>
<dbReference type="EMBL" id="DS268448">
    <property type="protein sequence ID" value="EFP02555.1"/>
    <property type="molecule type" value="Genomic_DNA"/>
</dbReference>
<feature type="transmembrane region" description="Helical" evidence="1">
    <location>
        <begin position="90"/>
        <end position="118"/>
    </location>
</feature>
<feature type="transmembrane region" description="Helical" evidence="1">
    <location>
        <begin position="202"/>
        <end position="222"/>
    </location>
</feature>